<dbReference type="SUPFAM" id="SSF53795">
    <property type="entry name" value="PEP carboxykinase-like"/>
    <property type="match status" value="1"/>
</dbReference>
<dbReference type="AlphaFoldDB" id="A0A3B1BC55"/>
<proteinExistence type="predicted"/>
<dbReference type="EMBL" id="UOFZ01000130">
    <property type="protein sequence ID" value="VAX13662.1"/>
    <property type="molecule type" value="Genomic_DNA"/>
</dbReference>
<protein>
    <submittedName>
        <fullName evidence="1">Uncharacterized protein Deba_0381</fullName>
    </submittedName>
</protein>
<accession>A0A3B1BC55</accession>
<name>A0A3B1BC55_9ZZZZ</name>
<dbReference type="Gene3D" id="3.40.50.300">
    <property type="entry name" value="P-loop containing nucleotide triphosphate hydrolases"/>
    <property type="match status" value="1"/>
</dbReference>
<organism evidence="1">
    <name type="scientific">hydrothermal vent metagenome</name>
    <dbReference type="NCBI Taxonomy" id="652676"/>
    <lineage>
        <taxon>unclassified sequences</taxon>
        <taxon>metagenomes</taxon>
        <taxon>ecological metagenomes</taxon>
    </lineage>
</organism>
<reference evidence="1" key="1">
    <citation type="submission" date="2018-06" db="EMBL/GenBank/DDBJ databases">
        <authorList>
            <person name="Zhirakovskaya E."/>
        </authorList>
    </citation>
    <scope>NUCLEOTIDE SEQUENCE</scope>
</reference>
<sequence length="366" mass="41383">MKSSKICSIENVRDILLDKHELVSDSLSLVIGKFSLDIYSNSQRLLDRLESYFSNIVTQSSQTSIEIIAIESDAVELNLNFIDWPREQGKTGRKDSYIDLDDGRVLRKVRTGMIFLQSRTLRMAAGPCLANENQIVNFINSQYMTWLQQNGWLICHAAGLVYKDTAYAFAGFSGGGKSTLMLHLLNHENTAYLTNDRLFIKSEKGHISAAGIPKLPRINPGTIVHNPRLHGLITEQQRQAFLAMPAEKLWDLEDKYDVFIDKIYGANRILAQAPLGALIILNWQRDSESDLIVEKVELATRLDLLDAVMKSPGPFYQYPDGAFYSNTTALPTQRYLDALKNIDVYEVKGQVDFDKLNCYCQENIFG</sequence>
<gene>
    <name evidence="1" type="ORF">MNBD_GAMMA24-654</name>
</gene>
<dbReference type="InterPro" id="IPR027597">
    <property type="entry name" value="HprK-rel_B"/>
</dbReference>
<dbReference type="InterPro" id="IPR027417">
    <property type="entry name" value="P-loop_NTPase"/>
</dbReference>
<evidence type="ECO:0000313" key="1">
    <source>
        <dbReference type="EMBL" id="VAX13662.1"/>
    </source>
</evidence>
<dbReference type="NCBIfam" id="TIGR04355">
    <property type="entry name" value="HprK_rel_B"/>
    <property type="match status" value="1"/>
</dbReference>